<dbReference type="CDD" id="cd16292">
    <property type="entry name" value="CPSF3-like_MBL-fold"/>
    <property type="match status" value="1"/>
</dbReference>
<evidence type="ECO:0000256" key="7">
    <source>
        <dbReference type="ARBA" id="ARBA00032592"/>
    </source>
</evidence>
<dbReference type="OrthoDB" id="10249535at2759"/>
<sequence>MSMSSDIKITPLGAGNEVGRSCILLEYKSVKVLLDCGVHPTYTGTASLPFLDLIDLSTIDAVFITHFHLDHAGALPFLTEKTGFKGKVFMTYPTKAILRWLLNDFIRIINSSSDTNFYTEQDLDNCYSKIEPLDYHQEVSIKNILKVSPLNAGHVLGAAMLIITCGSYKVLYTGDYSREEDRHLKAAETPETTINVLISESTYGVQCHLPRVERERRFTGQIDKIVRRGGKCLLPVFALGRAQELLLILEEHWEANKDLHKIPIYYASALAKRCMGVYQTYINTMNERIQKISKIKNPFIFNHVKNLKSIDNYNHQGPCVMMASPGMLQSGLSRELFELWCEDGRNGIIIPGYSVNGTLAKEIMSEPSEIEAMDGKKLKLNMSVDYISFSAHVDFIQNKEFINICNPEVLILVHGEFNEMTRLKNVLQTKQDVSKDLKILTPKNGETETIHVEQSISVKIIEGENKLKENYDEIEGILISTTEETKLYPIENIESLSKDKDIELECLTVEQDVKILHNSTPILIKQTIFDFFSNIKIENDYFSVTGVKVSIKDTYVNLSWVGSYERDLIAMTIRRLIKNICDKTSSIKKCRYSKKEMLIKAFNAYFSVVKEEGDRIEIIQDDKSVRIENKVIEGDEELVIRILPIIERIEFIYK</sequence>
<gene>
    <name evidence="12" type="ORF">SLOPH_212</name>
</gene>
<keyword evidence="13" id="KW-1185">Reference proteome</keyword>
<dbReference type="GO" id="GO:0003723">
    <property type="term" value="F:RNA binding"/>
    <property type="evidence" value="ECO:0007669"/>
    <property type="project" value="TreeGrafter"/>
</dbReference>
<evidence type="ECO:0000256" key="5">
    <source>
        <dbReference type="ARBA" id="ARBA00022801"/>
    </source>
</evidence>
<dbReference type="GO" id="GO:0006369">
    <property type="term" value="P:termination of RNA polymerase II transcription"/>
    <property type="evidence" value="ECO:0007669"/>
    <property type="project" value="EnsemblFungi"/>
</dbReference>
<comment type="subcellular location">
    <subcellularLocation>
        <location evidence="1">Nucleus</location>
    </subcellularLocation>
</comment>
<dbReference type="Proteomes" id="UP000014978">
    <property type="component" value="Unassembled WGS sequence"/>
</dbReference>
<evidence type="ECO:0000256" key="8">
    <source>
        <dbReference type="ARBA" id="ARBA00069466"/>
    </source>
</evidence>
<dbReference type="AlphaFoldDB" id="S7XLF7"/>
<dbReference type="GO" id="GO:0004521">
    <property type="term" value="F:RNA endonuclease activity"/>
    <property type="evidence" value="ECO:0007669"/>
    <property type="project" value="EnsemblFungi"/>
</dbReference>
<accession>S7XLF7</accession>
<keyword evidence="4" id="KW-0540">Nuclease</keyword>
<dbReference type="VEuPathDB" id="MicrosporidiaDB:SLOPH_212"/>
<dbReference type="SUPFAM" id="SSF56281">
    <property type="entry name" value="Metallo-hydrolase/oxidoreductase"/>
    <property type="match status" value="1"/>
</dbReference>
<evidence type="ECO:0000313" key="12">
    <source>
        <dbReference type="EMBL" id="EPR79919.1"/>
    </source>
</evidence>
<dbReference type="FunCoup" id="S7XLF7">
    <property type="interactions" value="252"/>
</dbReference>
<dbReference type="GO" id="GO:0034247">
    <property type="term" value="P:snoRNA splicing"/>
    <property type="evidence" value="ECO:0007669"/>
    <property type="project" value="EnsemblFungi"/>
</dbReference>
<dbReference type="Pfam" id="PF07521">
    <property type="entry name" value="RMMBL"/>
    <property type="match status" value="1"/>
</dbReference>
<dbReference type="PANTHER" id="PTHR11203">
    <property type="entry name" value="CLEAVAGE AND POLYADENYLATION SPECIFICITY FACTOR FAMILY MEMBER"/>
    <property type="match status" value="1"/>
</dbReference>
<evidence type="ECO:0000256" key="2">
    <source>
        <dbReference type="ARBA" id="ARBA00018311"/>
    </source>
</evidence>
<keyword evidence="5" id="KW-0378">Hydrolase</keyword>
<dbReference type="GO" id="GO:0031126">
    <property type="term" value="P:sno(s)RNA 3'-end processing"/>
    <property type="evidence" value="ECO:0007669"/>
    <property type="project" value="EnsemblFungi"/>
</dbReference>
<dbReference type="HOGENOM" id="CLU_009673_2_3_1"/>
<evidence type="ECO:0000256" key="9">
    <source>
        <dbReference type="ARBA" id="ARBA00075008"/>
    </source>
</evidence>
<evidence type="ECO:0000259" key="10">
    <source>
        <dbReference type="SMART" id="SM00849"/>
    </source>
</evidence>
<dbReference type="GO" id="GO:0006398">
    <property type="term" value="P:mRNA 3'-end processing by stem-loop binding and cleavage"/>
    <property type="evidence" value="ECO:0007669"/>
    <property type="project" value="TreeGrafter"/>
</dbReference>
<dbReference type="SMART" id="SM00849">
    <property type="entry name" value="Lactamase_B"/>
    <property type="match status" value="1"/>
</dbReference>
<proteinExistence type="predicted"/>
<comment type="caution">
    <text evidence="12">The sequence shown here is derived from an EMBL/GenBank/DDBJ whole genome shotgun (WGS) entry which is preliminary data.</text>
</comment>
<dbReference type="PANTHER" id="PTHR11203:SF11">
    <property type="entry name" value="CLEAVAGE AND POLYADENYLATION SPECIFICITY FACTOR SUBUNIT 3"/>
    <property type="match status" value="1"/>
</dbReference>
<dbReference type="InterPro" id="IPR036866">
    <property type="entry name" value="RibonucZ/Hydroxyglut_hydro"/>
</dbReference>
<evidence type="ECO:0000259" key="11">
    <source>
        <dbReference type="SMART" id="SM01027"/>
    </source>
</evidence>
<reference evidence="13" key="1">
    <citation type="journal article" date="2013" name="PLoS Genet.">
        <title>The genome of Spraguea lophii and the basis of host-microsporidian interactions.</title>
        <authorList>
            <person name="Campbell S.E."/>
            <person name="Williams T.A."/>
            <person name="Yousuf A."/>
            <person name="Soanes D.M."/>
            <person name="Paszkiewicz K.H."/>
            <person name="Williams B.A.P."/>
        </authorList>
    </citation>
    <scope>NUCLEOTIDE SEQUENCE [LARGE SCALE GENOMIC DNA]</scope>
    <source>
        <strain evidence="13">42_110</strain>
    </source>
</reference>
<dbReference type="FunFam" id="3.40.50.10890:FF:000001">
    <property type="entry name" value="Cleavage and polyadenylation specificity factor subunit 3"/>
    <property type="match status" value="1"/>
</dbReference>
<dbReference type="OMA" id="TRSVECE"/>
<feature type="domain" description="Metallo-beta-lactamase" evidence="10">
    <location>
        <begin position="19"/>
        <end position="208"/>
    </location>
</feature>
<organism evidence="12 13">
    <name type="scientific">Spraguea lophii (strain 42_110)</name>
    <name type="common">Microsporidian parasite</name>
    <dbReference type="NCBI Taxonomy" id="1358809"/>
    <lineage>
        <taxon>Eukaryota</taxon>
        <taxon>Fungi</taxon>
        <taxon>Fungi incertae sedis</taxon>
        <taxon>Microsporidia</taxon>
        <taxon>Spragueidae</taxon>
        <taxon>Spraguea</taxon>
    </lineage>
</organism>
<dbReference type="Gene3D" id="3.60.15.10">
    <property type="entry name" value="Ribonuclease Z/Hydroxyacylglutathione hydrolase-like"/>
    <property type="match status" value="1"/>
</dbReference>
<dbReference type="InterPro" id="IPR050698">
    <property type="entry name" value="MBL"/>
</dbReference>
<keyword evidence="6" id="KW-0539">Nucleus</keyword>
<dbReference type="Gene3D" id="3.40.50.10890">
    <property type="match status" value="1"/>
</dbReference>
<dbReference type="InParanoid" id="S7XLF7"/>
<protein>
    <recommendedName>
        <fullName evidence="2">Endoribonuclease YSH1</fullName>
    </recommendedName>
    <alternativeName>
        <fullName evidence="8">Endoribonuclease ysh1</fullName>
    </alternativeName>
    <alternativeName>
        <fullName evidence="7 9">mRNA 3'-end-processing protein YSH1</fullName>
    </alternativeName>
</protein>
<evidence type="ECO:0000256" key="1">
    <source>
        <dbReference type="ARBA" id="ARBA00004123"/>
    </source>
</evidence>
<name>S7XLF7_SPRLO</name>
<keyword evidence="3" id="KW-0507">mRNA processing</keyword>
<dbReference type="SMART" id="SM01027">
    <property type="entry name" value="Beta-Casp"/>
    <property type="match status" value="1"/>
</dbReference>
<dbReference type="InterPro" id="IPR022712">
    <property type="entry name" value="Beta_Casp"/>
</dbReference>
<evidence type="ECO:0000256" key="6">
    <source>
        <dbReference type="ARBA" id="ARBA00023242"/>
    </source>
</evidence>
<evidence type="ECO:0000256" key="3">
    <source>
        <dbReference type="ARBA" id="ARBA00022664"/>
    </source>
</evidence>
<dbReference type="InterPro" id="IPR001279">
    <property type="entry name" value="Metallo-B-lactamas"/>
</dbReference>
<dbReference type="Pfam" id="PF10996">
    <property type="entry name" value="Beta-Casp"/>
    <property type="match status" value="1"/>
</dbReference>
<evidence type="ECO:0000313" key="13">
    <source>
        <dbReference type="Proteomes" id="UP000014978"/>
    </source>
</evidence>
<dbReference type="STRING" id="1358809.S7XLF7"/>
<feature type="domain" description="Beta-Casp" evidence="11">
    <location>
        <begin position="242"/>
        <end position="363"/>
    </location>
</feature>
<dbReference type="GO" id="GO:0004534">
    <property type="term" value="F:5'-3' RNA exonuclease activity"/>
    <property type="evidence" value="ECO:0007669"/>
    <property type="project" value="TreeGrafter"/>
</dbReference>
<dbReference type="Pfam" id="PF16661">
    <property type="entry name" value="Lactamase_B_6"/>
    <property type="match status" value="1"/>
</dbReference>
<dbReference type="InterPro" id="IPR011108">
    <property type="entry name" value="RMMBL"/>
</dbReference>
<evidence type="ECO:0000256" key="4">
    <source>
        <dbReference type="ARBA" id="ARBA00022722"/>
    </source>
</evidence>
<dbReference type="EMBL" id="ATCN01000072">
    <property type="protein sequence ID" value="EPR79919.1"/>
    <property type="molecule type" value="Genomic_DNA"/>
</dbReference>
<dbReference type="GO" id="GO:0005847">
    <property type="term" value="C:mRNA cleavage and polyadenylation specificity factor complex"/>
    <property type="evidence" value="ECO:0007669"/>
    <property type="project" value="EnsemblFungi"/>
</dbReference>